<organism evidence="1 2">
    <name type="scientific">Haemaphysalis longicornis</name>
    <name type="common">Bush tick</name>
    <dbReference type="NCBI Taxonomy" id="44386"/>
    <lineage>
        <taxon>Eukaryota</taxon>
        <taxon>Metazoa</taxon>
        <taxon>Ecdysozoa</taxon>
        <taxon>Arthropoda</taxon>
        <taxon>Chelicerata</taxon>
        <taxon>Arachnida</taxon>
        <taxon>Acari</taxon>
        <taxon>Parasitiformes</taxon>
        <taxon>Ixodida</taxon>
        <taxon>Ixodoidea</taxon>
        <taxon>Ixodidae</taxon>
        <taxon>Haemaphysalinae</taxon>
        <taxon>Haemaphysalis</taxon>
    </lineage>
</organism>
<sequence>MPLAGLPSCGLSVSLGRKGFSEPRLLGSLGDLVTPQSGQARRVRLCSFPVWSVARVETGAARRKKSAADEICAAPLRPTSGDAPLLPVGRPQRRRSVLFVA</sequence>
<evidence type="ECO:0000313" key="2">
    <source>
        <dbReference type="Proteomes" id="UP000821853"/>
    </source>
</evidence>
<dbReference type="VEuPathDB" id="VectorBase:HLOH_042255"/>
<proteinExistence type="predicted"/>
<reference evidence="1 2" key="1">
    <citation type="journal article" date="2020" name="Cell">
        <title>Large-Scale Comparative Analyses of Tick Genomes Elucidate Their Genetic Diversity and Vector Capacities.</title>
        <authorList>
            <consortium name="Tick Genome and Microbiome Consortium (TIGMIC)"/>
            <person name="Jia N."/>
            <person name="Wang J."/>
            <person name="Shi W."/>
            <person name="Du L."/>
            <person name="Sun Y."/>
            <person name="Zhan W."/>
            <person name="Jiang J.F."/>
            <person name="Wang Q."/>
            <person name="Zhang B."/>
            <person name="Ji P."/>
            <person name="Bell-Sakyi L."/>
            <person name="Cui X.M."/>
            <person name="Yuan T.T."/>
            <person name="Jiang B.G."/>
            <person name="Yang W.F."/>
            <person name="Lam T.T."/>
            <person name="Chang Q.C."/>
            <person name="Ding S.J."/>
            <person name="Wang X.J."/>
            <person name="Zhu J.G."/>
            <person name="Ruan X.D."/>
            <person name="Zhao L."/>
            <person name="Wei J.T."/>
            <person name="Ye R.Z."/>
            <person name="Que T.C."/>
            <person name="Du C.H."/>
            <person name="Zhou Y.H."/>
            <person name="Cheng J.X."/>
            <person name="Dai P.F."/>
            <person name="Guo W.B."/>
            <person name="Han X.H."/>
            <person name="Huang E.J."/>
            <person name="Li L.F."/>
            <person name="Wei W."/>
            <person name="Gao Y.C."/>
            <person name="Liu J.Z."/>
            <person name="Shao H.Z."/>
            <person name="Wang X."/>
            <person name="Wang C.C."/>
            <person name="Yang T.C."/>
            <person name="Huo Q.B."/>
            <person name="Li W."/>
            <person name="Chen H.Y."/>
            <person name="Chen S.E."/>
            <person name="Zhou L.G."/>
            <person name="Ni X.B."/>
            <person name="Tian J.H."/>
            <person name="Sheng Y."/>
            <person name="Liu T."/>
            <person name="Pan Y.S."/>
            <person name="Xia L.Y."/>
            <person name="Li J."/>
            <person name="Zhao F."/>
            <person name="Cao W.C."/>
        </authorList>
    </citation>
    <scope>NUCLEOTIDE SEQUENCE [LARGE SCALE GENOMIC DNA]</scope>
    <source>
        <strain evidence="1">HaeL-2018</strain>
    </source>
</reference>
<dbReference type="EMBL" id="JABSTR010000001">
    <property type="protein sequence ID" value="KAH9361760.1"/>
    <property type="molecule type" value="Genomic_DNA"/>
</dbReference>
<dbReference type="AlphaFoldDB" id="A0A9J6FH36"/>
<dbReference type="Proteomes" id="UP000821853">
    <property type="component" value="Chromosome 1"/>
</dbReference>
<protein>
    <submittedName>
        <fullName evidence="1">Uncharacterized protein</fullName>
    </submittedName>
</protein>
<comment type="caution">
    <text evidence="1">The sequence shown here is derived from an EMBL/GenBank/DDBJ whole genome shotgun (WGS) entry which is preliminary data.</text>
</comment>
<evidence type="ECO:0000313" key="1">
    <source>
        <dbReference type="EMBL" id="KAH9361760.1"/>
    </source>
</evidence>
<gene>
    <name evidence="1" type="ORF">HPB48_005087</name>
</gene>
<name>A0A9J6FH36_HAELO</name>
<keyword evidence="2" id="KW-1185">Reference proteome</keyword>
<accession>A0A9J6FH36</accession>